<dbReference type="VEuPathDB" id="FungiDB:RhiirFUN_024598"/>
<organism evidence="3 4">
    <name type="scientific">Rhizophagus irregularis</name>
    <dbReference type="NCBI Taxonomy" id="588596"/>
    <lineage>
        <taxon>Eukaryota</taxon>
        <taxon>Fungi</taxon>
        <taxon>Fungi incertae sedis</taxon>
        <taxon>Mucoromycota</taxon>
        <taxon>Glomeromycotina</taxon>
        <taxon>Glomeromycetes</taxon>
        <taxon>Glomerales</taxon>
        <taxon>Glomeraceae</taxon>
        <taxon>Rhizophagus</taxon>
    </lineage>
</organism>
<dbReference type="Proteomes" id="UP000233469">
    <property type="component" value="Unassembled WGS sequence"/>
</dbReference>
<reference evidence="3 4" key="1">
    <citation type="submission" date="2016-04" db="EMBL/GenBank/DDBJ databases">
        <title>Genome analyses suggest a sexual origin of heterokaryosis in a supposedly ancient asexual fungus.</title>
        <authorList>
            <person name="Ropars J."/>
            <person name="Sedzielewska K."/>
            <person name="Noel J."/>
            <person name="Charron P."/>
            <person name="Farinelli L."/>
            <person name="Marton T."/>
            <person name="Kruger M."/>
            <person name="Pelin A."/>
            <person name="Brachmann A."/>
            <person name="Corradi N."/>
        </authorList>
    </citation>
    <scope>NUCLEOTIDE SEQUENCE [LARGE SCALE GENOMIC DNA]</scope>
    <source>
        <strain evidence="3 4">C2</strain>
    </source>
</reference>
<dbReference type="EMBL" id="LLXL01000051">
    <property type="protein sequence ID" value="PKK79250.1"/>
    <property type="molecule type" value="Genomic_DNA"/>
</dbReference>
<dbReference type="PROSITE" id="PS50011">
    <property type="entry name" value="PROTEIN_KINASE_DOM"/>
    <property type="match status" value="2"/>
</dbReference>
<name>A0A2N1NZA5_9GLOM</name>
<feature type="region of interest" description="Disordered" evidence="1">
    <location>
        <begin position="608"/>
        <end position="635"/>
    </location>
</feature>
<dbReference type="VEuPathDB" id="FungiDB:RhiirA1_450469"/>
<dbReference type="Gene3D" id="1.10.510.10">
    <property type="entry name" value="Transferase(Phosphotransferase) domain 1"/>
    <property type="match status" value="2"/>
</dbReference>
<dbReference type="InterPro" id="IPR000719">
    <property type="entry name" value="Prot_kinase_dom"/>
</dbReference>
<gene>
    <name evidence="3" type="ORF">RhiirC2_769326</name>
</gene>
<dbReference type="Pfam" id="PF07714">
    <property type="entry name" value="PK_Tyr_Ser-Thr"/>
    <property type="match status" value="2"/>
</dbReference>
<comment type="caution">
    <text evidence="3">The sequence shown here is derived from an EMBL/GenBank/DDBJ whole genome shotgun (WGS) entry which is preliminary data.</text>
</comment>
<dbReference type="InterPro" id="IPR051681">
    <property type="entry name" value="Ser/Thr_Kinases-Pseudokinases"/>
</dbReference>
<feature type="domain" description="Protein kinase" evidence="2">
    <location>
        <begin position="16"/>
        <end position="289"/>
    </location>
</feature>
<dbReference type="SUPFAM" id="SSF56112">
    <property type="entry name" value="Protein kinase-like (PK-like)"/>
    <property type="match status" value="2"/>
</dbReference>
<dbReference type="PRINTS" id="PR00109">
    <property type="entry name" value="TYRKINASE"/>
</dbReference>
<dbReference type="PANTHER" id="PTHR44329">
    <property type="entry name" value="SERINE/THREONINE-PROTEIN KINASE TNNI3K-RELATED"/>
    <property type="match status" value="1"/>
</dbReference>
<dbReference type="InterPro" id="IPR011009">
    <property type="entry name" value="Kinase-like_dom_sf"/>
</dbReference>
<dbReference type="GO" id="GO:0005524">
    <property type="term" value="F:ATP binding"/>
    <property type="evidence" value="ECO:0007669"/>
    <property type="project" value="InterPro"/>
</dbReference>
<evidence type="ECO:0000313" key="4">
    <source>
        <dbReference type="Proteomes" id="UP000233469"/>
    </source>
</evidence>
<dbReference type="InterPro" id="IPR001245">
    <property type="entry name" value="Ser-Thr/Tyr_kinase_cat_dom"/>
</dbReference>
<sequence>MSFIKSVKSVFRRKKNKNGTKIGRNWLKNFIIEKQIKYYEYSDFKNFTFIRENVVRANLKDDSFALRFFNNDDATLREIVREIELHEKIVHENILQFYGITKKETDTIYQMNKYILVMEHANSGTLGSYLNEHFKELSWTDKFQLAIQLASAVLCLHENDICHNNMHANNILMHQKSIKLADFGLSNEPGSIQTKKIFNMLPYIDPKSFDIDNPYKLGKKSDQISSGHSPFRTQEYNAALVYAILGGQRETIVNSTPIGYSELYNECWKLEPDERPDMQRIVSILRTLINKFELPKISVIEDNEEIKNDTSQFVKKFLKDNNVNIIPFDELENPVPLCEGGFGDIKKAIWRNKYVVYKRLINTTIQYNTLNAFIHELKIHLLLLSSYNDRIIHCFGVSQVDKTKEYLLVTQYADGGDLRHYLKKNFKKLTWDDKKKLAYQIADGLNYLHNENVLHRDLHSKNIVIHENNAKIIDFGISKIQDQKSEAYMRDRGIIAYMEPKRILDPNFPYTKSSDIYSFGVLMWEISSGNTPFKNNSFNRSDKDALVYAINNGVREKLIPGTPKEYEELYKNCWDQDPKQRPTTKKILYKFTGMGFGVVNASNIELKSDEEKSNKSNSDLHSDLSIKTNNMGGGQ</sequence>
<dbReference type="GO" id="GO:0004674">
    <property type="term" value="F:protein serine/threonine kinase activity"/>
    <property type="evidence" value="ECO:0007669"/>
    <property type="project" value="TreeGrafter"/>
</dbReference>
<keyword evidence="3" id="KW-0418">Kinase</keyword>
<reference evidence="3 4" key="2">
    <citation type="submission" date="2017-10" db="EMBL/GenBank/DDBJ databases">
        <title>Extensive intraspecific genome diversity in a model arbuscular mycorrhizal fungus.</title>
        <authorList>
            <person name="Chen E.C.H."/>
            <person name="Morin E."/>
            <person name="Baudet D."/>
            <person name="Noel J."/>
            <person name="Ndikumana S."/>
            <person name="Charron P."/>
            <person name="St-Onge C."/>
            <person name="Giorgi J."/>
            <person name="Grigoriev I.V."/>
            <person name="Roux C."/>
            <person name="Martin F.M."/>
            <person name="Corradi N."/>
        </authorList>
    </citation>
    <scope>NUCLEOTIDE SEQUENCE [LARGE SCALE GENOMIC DNA]</scope>
    <source>
        <strain evidence="3 4">C2</strain>
    </source>
</reference>
<feature type="domain" description="Protein kinase" evidence="2">
    <location>
        <begin position="331"/>
        <end position="592"/>
    </location>
</feature>
<feature type="compositionally biased region" description="Basic and acidic residues" evidence="1">
    <location>
        <begin position="608"/>
        <end position="624"/>
    </location>
</feature>
<evidence type="ECO:0000313" key="3">
    <source>
        <dbReference type="EMBL" id="PKK79250.1"/>
    </source>
</evidence>
<accession>A0A2N1NZA5</accession>
<keyword evidence="3" id="KW-0808">Transferase</keyword>
<proteinExistence type="predicted"/>
<evidence type="ECO:0000256" key="1">
    <source>
        <dbReference type="SAM" id="MobiDB-lite"/>
    </source>
</evidence>
<evidence type="ECO:0000259" key="2">
    <source>
        <dbReference type="PROSITE" id="PS50011"/>
    </source>
</evidence>
<dbReference type="VEuPathDB" id="FungiDB:FUN_025218"/>
<dbReference type="AlphaFoldDB" id="A0A2N1NZA5"/>
<feature type="compositionally biased region" description="Polar residues" evidence="1">
    <location>
        <begin position="625"/>
        <end position="635"/>
    </location>
</feature>
<protein>
    <submittedName>
        <fullName evidence="3">Kinase-like protein</fullName>
    </submittedName>
</protein>